<dbReference type="SUPFAM" id="SSF55785">
    <property type="entry name" value="PYP-like sensor domain (PAS domain)"/>
    <property type="match status" value="3"/>
</dbReference>
<reference evidence="2" key="1">
    <citation type="journal article" date="2019" name="Int. J. Syst. Evol. Microbiol.">
        <title>The Global Catalogue of Microorganisms (GCM) 10K type strain sequencing project: providing services to taxonomists for standard genome sequencing and annotation.</title>
        <authorList>
            <consortium name="The Broad Institute Genomics Platform"/>
            <consortium name="The Broad Institute Genome Sequencing Center for Infectious Disease"/>
            <person name="Wu L."/>
            <person name="Ma J."/>
        </authorList>
    </citation>
    <scope>NUCLEOTIDE SEQUENCE [LARGE SCALE GENOMIC DNA]</scope>
    <source>
        <strain evidence="2">CCUG 62953</strain>
    </source>
</reference>
<dbReference type="RefSeq" id="WP_386805420.1">
    <property type="nucleotide sequence ID" value="NZ_JBHTMU010000036.1"/>
</dbReference>
<organism evidence="1 2">
    <name type="scientific">Litorisediminicola beolgyonensis</name>
    <dbReference type="NCBI Taxonomy" id="1173614"/>
    <lineage>
        <taxon>Bacteria</taxon>
        <taxon>Pseudomonadati</taxon>
        <taxon>Pseudomonadota</taxon>
        <taxon>Alphaproteobacteria</taxon>
        <taxon>Rhodobacterales</taxon>
        <taxon>Paracoccaceae</taxon>
        <taxon>Litorisediminicola</taxon>
    </lineage>
</organism>
<dbReference type="EMBL" id="JBHTMU010000036">
    <property type="protein sequence ID" value="MFD1343993.1"/>
    <property type="molecule type" value="Genomic_DNA"/>
</dbReference>
<dbReference type="CDD" id="cd00130">
    <property type="entry name" value="PAS"/>
    <property type="match status" value="1"/>
</dbReference>
<dbReference type="InterPro" id="IPR035965">
    <property type="entry name" value="PAS-like_dom_sf"/>
</dbReference>
<sequence length="502" mass="54776">MTPDLLLSAVVGALAACLAAPFLLGQHRSAAAGTPAEDGDDPFCLLRDGALRDLAPGAAAVLGDRADSVRDWSDLRAIFAPLVGNLPVEPPRVRPLDLPFRDLPDTLLRIVPRGRALRVGLAGDRPDRALTLLTHLQQAELTQLRDASAATPCPMWLTAADGTLLWANPRFRALANAAGRTGIFDLPPLGAAAQAQSRERLIGPGDTGWYEVSRVRTEGGVHHVAVNIDAVIEAETAQRNFVQTLAKTFAHLPTGLAIFDRNRQLVLFNPSLIDLTRLPAEFLSARPTLMAFFDRLRETRMMPEPKSYAGWREQMAEMVAAAREDRYAEEWSLPNGLTYRITGRPHPDGAIALLLEDISAEITLTRRFRTELELSQGVLDRMEEALVVFNQSGLLTFCNAAYRRLWKTDPDSAFADVTVVDAARLWQGGAAPAPLWGEIRDFVLSYGERTSWDGETAGENGARLSARIDPLPGGSTLVRFSQEPAPIRLPHGPICAMLDADR</sequence>
<dbReference type="Pfam" id="PF12860">
    <property type="entry name" value="PAS_7"/>
    <property type="match status" value="1"/>
</dbReference>
<evidence type="ECO:0000313" key="1">
    <source>
        <dbReference type="EMBL" id="MFD1343993.1"/>
    </source>
</evidence>
<proteinExistence type="predicted"/>
<gene>
    <name evidence="1" type="ORF">ACFQ4E_16305</name>
</gene>
<keyword evidence="2" id="KW-1185">Reference proteome</keyword>
<evidence type="ECO:0000313" key="2">
    <source>
        <dbReference type="Proteomes" id="UP001597135"/>
    </source>
</evidence>
<dbReference type="Proteomes" id="UP001597135">
    <property type="component" value="Unassembled WGS sequence"/>
</dbReference>
<comment type="caution">
    <text evidence="1">The sequence shown here is derived from an EMBL/GenBank/DDBJ whole genome shotgun (WGS) entry which is preliminary data.</text>
</comment>
<accession>A0ABW3ZLZ1</accession>
<name>A0ABW3ZLZ1_9RHOB</name>
<dbReference type="InterPro" id="IPR000014">
    <property type="entry name" value="PAS"/>
</dbReference>
<protein>
    <submittedName>
        <fullName evidence="1">PAS-domain containing protein</fullName>
    </submittedName>
</protein>